<dbReference type="PANTHER" id="PTHR32309">
    <property type="entry name" value="TYROSINE-PROTEIN KINASE"/>
    <property type="match status" value="1"/>
</dbReference>
<dbReference type="Gene3D" id="3.40.50.300">
    <property type="entry name" value="P-loop containing nucleotide triphosphate hydrolases"/>
    <property type="match status" value="1"/>
</dbReference>
<dbReference type="NCBIfam" id="TIGR01007">
    <property type="entry name" value="eps_fam"/>
    <property type="match status" value="1"/>
</dbReference>
<evidence type="ECO:0000256" key="1">
    <source>
        <dbReference type="ARBA" id="ARBA00007316"/>
    </source>
</evidence>
<comment type="catalytic activity">
    <reaction evidence="8">
        <text>L-tyrosyl-[protein] + ATP = O-phospho-L-tyrosyl-[protein] + ADP + H(+)</text>
        <dbReference type="Rhea" id="RHEA:10596"/>
        <dbReference type="Rhea" id="RHEA-COMP:10136"/>
        <dbReference type="Rhea" id="RHEA-COMP:20101"/>
        <dbReference type="ChEBI" id="CHEBI:15378"/>
        <dbReference type="ChEBI" id="CHEBI:30616"/>
        <dbReference type="ChEBI" id="CHEBI:46858"/>
        <dbReference type="ChEBI" id="CHEBI:61978"/>
        <dbReference type="ChEBI" id="CHEBI:456216"/>
        <dbReference type="EC" id="2.7.10.2"/>
    </reaction>
</comment>
<keyword evidence="6" id="KW-0067">ATP-binding</keyword>
<dbReference type="InterPro" id="IPR025669">
    <property type="entry name" value="AAA_dom"/>
</dbReference>
<comment type="similarity">
    <text evidence="1">Belongs to the CpsD/CapB family.</text>
</comment>
<evidence type="ECO:0000256" key="2">
    <source>
        <dbReference type="ARBA" id="ARBA00011903"/>
    </source>
</evidence>
<dbReference type="EC" id="2.7.10.2" evidence="2"/>
<evidence type="ECO:0000313" key="10">
    <source>
        <dbReference type="EMBL" id="MSS02178.1"/>
    </source>
</evidence>
<gene>
    <name evidence="10" type="ORF">FYJ50_08775</name>
</gene>
<evidence type="ECO:0000259" key="9">
    <source>
        <dbReference type="Pfam" id="PF13614"/>
    </source>
</evidence>
<dbReference type="SUPFAM" id="SSF52540">
    <property type="entry name" value="P-loop containing nucleoside triphosphate hydrolases"/>
    <property type="match status" value="1"/>
</dbReference>
<evidence type="ECO:0000313" key="11">
    <source>
        <dbReference type="Proteomes" id="UP000470082"/>
    </source>
</evidence>
<keyword evidence="3" id="KW-0808">Transferase</keyword>
<feature type="domain" description="AAA" evidence="9">
    <location>
        <begin position="43"/>
        <end position="161"/>
    </location>
</feature>
<dbReference type="Pfam" id="PF13614">
    <property type="entry name" value="AAA_31"/>
    <property type="match status" value="1"/>
</dbReference>
<dbReference type="CDD" id="cd05387">
    <property type="entry name" value="BY-kinase"/>
    <property type="match status" value="1"/>
</dbReference>
<dbReference type="GO" id="GO:0005524">
    <property type="term" value="F:ATP binding"/>
    <property type="evidence" value="ECO:0007669"/>
    <property type="project" value="UniProtKB-KW"/>
</dbReference>
<dbReference type="InterPro" id="IPR050445">
    <property type="entry name" value="Bact_polysacc_biosynth/exp"/>
</dbReference>
<evidence type="ECO:0000256" key="6">
    <source>
        <dbReference type="ARBA" id="ARBA00022840"/>
    </source>
</evidence>
<dbReference type="AlphaFoldDB" id="A0A7X2T4J8"/>
<evidence type="ECO:0000256" key="7">
    <source>
        <dbReference type="ARBA" id="ARBA00023137"/>
    </source>
</evidence>
<dbReference type="GO" id="GO:0005886">
    <property type="term" value="C:plasma membrane"/>
    <property type="evidence" value="ECO:0007669"/>
    <property type="project" value="TreeGrafter"/>
</dbReference>
<evidence type="ECO:0000256" key="3">
    <source>
        <dbReference type="ARBA" id="ARBA00022679"/>
    </source>
</evidence>
<accession>A0A7X2T4J8</accession>
<dbReference type="InterPro" id="IPR005702">
    <property type="entry name" value="Wzc-like_C"/>
</dbReference>
<evidence type="ECO:0000256" key="4">
    <source>
        <dbReference type="ARBA" id="ARBA00022741"/>
    </source>
</evidence>
<protein>
    <recommendedName>
        <fullName evidence="2">non-specific protein-tyrosine kinase</fullName>
        <ecNumber evidence="2">2.7.10.2</ecNumber>
    </recommendedName>
</protein>
<keyword evidence="5 10" id="KW-0418">Kinase</keyword>
<sequence length="236" mass="27049">MAKKINQFDLDEVYRQLRTNIEFSRMDENIQVINTVSTNPNEGKSTIASNLARICADKYRNVLLIDCDLRNSTLHRMFKTSNVTGLSNLLSHFDEHTSIIQSEELKVLQTKTGRQMYFLSAGSRVPNPLELLSSNRFARFLQVARQEFDFIIIDCPPITACSDVIPVANASDGTLFVVSAKDTDKRRAREAVRDLQRNGAKLMGVCLTKVEDFEQKHYNYYGYGEDEPKKKRRRSK</sequence>
<keyword evidence="4" id="KW-0547">Nucleotide-binding</keyword>
<keyword evidence="11" id="KW-1185">Reference proteome</keyword>
<keyword evidence="7" id="KW-0829">Tyrosine-protein kinase</keyword>
<dbReference type="GO" id="GO:0004715">
    <property type="term" value="F:non-membrane spanning protein tyrosine kinase activity"/>
    <property type="evidence" value="ECO:0007669"/>
    <property type="project" value="UniProtKB-EC"/>
</dbReference>
<dbReference type="RefSeq" id="WP_154461147.1">
    <property type="nucleotide sequence ID" value="NZ_VUMM01000022.1"/>
</dbReference>
<proteinExistence type="inferred from homology"/>
<dbReference type="EMBL" id="VUMM01000022">
    <property type="protein sequence ID" value="MSS02178.1"/>
    <property type="molecule type" value="Genomic_DNA"/>
</dbReference>
<organism evidence="10 11">
    <name type="scientific">Floccifex porci</name>
    <dbReference type="NCBI Taxonomy" id="2606629"/>
    <lineage>
        <taxon>Bacteria</taxon>
        <taxon>Bacillati</taxon>
        <taxon>Bacillota</taxon>
        <taxon>Erysipelotrichia</taxon>
        <taxon>Erysipelotrichales</taxon>
        <taxon>Erysipelotrichaceae</taxon>
        <taxon>Floccifex</taxon>
    </lineage>
</organism>
<name>A0A7X2T4J8_9FIRM</name>
<dbReference type="InterPro" id="IPR027417">
    <property type="entry name" value="P-loop_NTPase"/>
</dbReference>
<dbReference type="Proteomes" id="UP000470082">
    <property type="component" value="Unassembled WGS sequence"/>
</dbReference>
<evidence type="ECO:0000256" key="8">
    <source>
        <dbReference type="ARBA" id="ARBA00051245"/>
    </source>
</evidence>
<reference evidence="10 11" key="1">
    <citation type="submission" date="2019-08" db="EMBL/GenBank/DDBJ databases">
        <title>In-depth cultivation of the pig gut microbiome towards novel bacterial diversity and tailored functional studies.</title>
        <authorList>
            <person name="Wylensek D."/>
            <person name="Hitch T.C.A."/>
            <person name="Clavel T."/>
        </authorList>
    </citation>
    <scope>NUCLEOTIDE SEQUENCE [LARGE SCALE GENOMIC DNA]</scope>
    <source>
        <strain evidence="10 11">LKV-178-WT-2G</strain>
    </source>
</reference>
<dbReference type="PANTHER" id="PTHR32309:SF13">
    <property type="entry name" value="FERRIC ENTEROBACTIN TRANSPORT PROTEIN FEPE"/>
    <property type="match status" value="1"/>
</dbReference>
<evidence type="ECO:0000256" key="5">
    <source>
        <dbReference type="ARBA" id="ARBA00022777"/>
    </source>
</evidence>
<comment type="caution">
    <text evidence="10">The sequence shown here is derived from an EMBL/GenBank/DDBJ whole genome shotgun (WGS) entry which is preliminary data.</text>
</comment>